<organism evidence="18 19">
    <name type="scientific">Legionella pneumophila</name>
    <dbReference type="NCBI Taxonomy" id="446"/>
    <lineage>
        <taxon>Bacteria</taxon>
        <taxon>Pseudomonadati</taxon>
        <taxon>Pseudomonadota</taxon>
        <taxon>Gammaproteobacteria</taxon>
        <taxon>Legionellales</taxon>
        <taxon>Legionellaceae</taxon>
        <taxon>Legionella</taxon>
    </lineage>
</organism>
<protein>
    <recommendedName>
        <fullName evidence="5 13">Aminopeptidase N</fullName>
        <ecNumber evidence="4 13">3.4.11.2</ecNumber>
    </recommendedName>
</protein>
<reference evidence="18 19" key="1">
    <citation type="submission" date="2018-02" db="EMBL/GenBank/DDBJ databases">
        <title>Draft genome sequences of four Legionella pneumophila clinical strains isolated in Ontario.</title>
        <authorList>
            <person name="Fortuna A."/>
            <person name="Ramnarine R."/>
            <person name="Li A."/>
            <person name="Frantz C."/>
            <person name="Mallo G."/>
        </authorList>
    </citation>
    <scope>NUCLEOTIDE SEQUENCE [LARGE SCALE GENOMIC DNA]</scope>
    <source>
        <strain evidence="18 19">LG61</strain>
    </source>
</reference>
<dbReference type="InterPro" id="IPR038438">
    <property type="entry name" value="PepN_Ig-like_sf"/>
</dbReference>
<dbReference type="PANTHER" id="PTHR46322">
    <property type="entry name" value="PUROMYCIN-SENSITIVE AMINOPEPTIDASE"/>
    <property type="match status" value="1"/>
</dbReference>
<evidence type="ECO:0000256" key="11">
    <source>
        <dbReference type="ARBA" id="ARBA00023049"/>
    </source>
</evidence>
<dbReference type="FunFam" id="1.10.390.10:FF:000002">
    <property type="entry name" value="Aminopeptidase N"/>
    <property type="match status" value="1"/>
</dbReference>
<keyword evidence="10" id="KW-0862">Zinc</keyword>
<dbReference type="InterPro" id="IPR037144">
    <property type="entry name" value="Peptidase_M1_pepN_C_sf"/>
</dbReference>
<dbReference type="FunFam" id="2.60.40.1730:FF:000005">
    <property type="entry name" value="Aminopeptidase N"/>
    <property type="match status" value="1"/>
</dbReference>
<dbReference type="Pfam" id="PF17900">
    <property type="entry name" value="Peptidase_M1_N"/>
    <property type="match status" value="1"/>
</dbReference>
<evidence type="ECO:0000313" key="18">
    <source>
        <dbReference type="EMBL" id="PPK28730.1"/>
    </source>
</evidence>
<dbReference type="Pfam" id="PF17432">
    <property type="entry name" value="DUF3458_C"/>
    <property type="match status" value="1"/>
</dbReference>
<sequence>MTMPDTTIYLKDYQSPSFTVETVELNFDLYDDHALVNSTLKLTRQKDGALHLYGEELELIALHLNGRQLEPAEYVLTKDALIIEQCPDEIILNIVTRIKPQENTQLSGLYRSNHLFCTQCEAEGFRRITYYLDRPDVLATFTTRITADKKQYPILLSNGNLLDAGETPDGRHWVVWKDPFKKPSYLFALVAGNLACVRDSFITCSGKTVDLRIYVEPGNEDKCSHAMESLKKAMKWDEEVYGREYDLDIYMIVAVSDFNMGAMENKGLNIFNSKYILARSETATDQDFADVEGVVGHEYFHNWTGNRVTCRDWFQLSLKEGLTVFRDQEFSRDMNSRDVNRIMDVKVLRSTQFPEDAGSMAHPVRPESYQEINNFYTATVYNKGAEVIRMQHTLLGKERFRRGMDLYFKRHDGHAVTIDDFVAAMEDANGVDLTQFKLWYSQAGTPEVRVLSHFSEGRLEITMQQHCPSTPECHEKKPFHIPVRMALFDLKGEMIPIENELLELKEKEQRFIFSGLNEKPVVSLLREFSAPVKIYDDLAQDDLLFLLRYETDGYAKWDAAQRLVLNCLNENLKLPASEWQVPETLVAAFQHVLHDESLDMDLRAELLTPPGFEEVAATMKWVDVSKVESVRDYFRQQLGLGLYTKASDLYKALWEVEDHGMHGQAYGRRKLRNVCLWLMMKAKESDALEVCREQFKASRTMTDQIASCSLLVNCSRESHRNEAIEGFYKQWSHNELVLDKWFAMQAACELPGTLDHVKELTHHPAFCIKNPNKVRALVGAFCMANPRNFHALDGSGYVFLSEVLIKLDKLNPQIAARLATPFTRWRSYDEPRQKLILNQLGQLTKLDLSRDLREVVDKSLVVEER</sequence>
<dbReference type="GO" id="GO:0008270">
    <property type="term" value="F:zinc ion binding"/>
    <property type="evidence" value="ECO:0007669"/>
    <property type="project" value="InterPro"/>
</dbReference>
<keyword evidence="7" id="KW-0645">Protease</keyword>
<dbReference type="Gene3D" id="1.10.390.10">
    <property type="entry name" value="Neutral Protease Domain 2"/>
    <property type="match status" value="1"/>
</dbReference>
<evidence type="ECO:0000256" key="6">
    <source>
        <dbReference type="ARBA" id="ARBA00022438"/>
    </source>
</evidence>
<name>A0A2S6EUB3_LEGPN</name>
<accession>A0A2S6EUB3</accession>
<keyword evidence="6 18" id="KW-0031">Aminopeptidase</keyword>
<dbReference type="NCBIfam" id="TIGR02414">
    <property type="entry name" value="pepN_proteo"/>
    <property type="match status" value="1"/>
</dbReference>
<keyword evidence="11" id="KW-0482">Metalloprotease</keyword>
<dbReference type="InterPro" id="IPR042097">
    <property type="entry name" value="Aminopeptidase_N-like_N_sf"/>
</dbReference>
<dbReference type="GO" id="GO:0008237">
    <property type="term" value="F:metallopeptidase activity"/>
    <property type="evidence" value="ECO:0007669"/>
    <property type="project" value="UniProtKB-UniRule"/>
</dbReference>
<dbReference type="Gene3D" id="2.60.40.1730">
    <property type="entry name" value="tricorn interacting facor f3 domain"/>
    <property type="match status" value="1"/>
</dbReference>
<dbReference type="Gene3D" id="2.60.40.1840">
    <property type="match status" value="1"/>
</dbReference>
<comment type="similarity">
    <text evidence="3">Belongs to the peptidase M1 family.</text>
</comment>
<evidence type="ECO:0000256" key="8">
    <source>
        <dbReference type="ARBA" id="ARBA00022723"/>
    </source>
</evidence>
<dbReference type="InterPro" id="IPR027268">
    <property type="entry name" value="Peptidase_M4/M1_CTD_sf"/>
</dbReference>
<dbReference type="SUPFAM" id="SSF55486">
    <property type="entry name" value="Metalloproteases ('zincins'), catalytic domain"/>
    <property type="match status" value="1"/>
</dbReference>
<feature type="domain" description="Peptidase M1 alanyl aminopeptidase Ig-like fold" evidence="15">
    <location>
        <begin position="444"/>
        <end position="535"/>
    </location>
</feature>
<dbReference type="CDD" id="cd09600">
    <property type="entry name" value="M1_APN"/>
    <property type="match status" value="1"/>
</dbReference>
<comment type="caution">
    <text evidence="18">The sequence shown here is derived from an EMBL/GenBank/DDBJ whole genome shotgun (WGS) entry which is preliminary data.</text>
</comment>
<dbReference type="InterPro" id="IPR035414">
    <property type="entry name" value="Peptidase_M1_pepN_Ig-like"/>
</dbReference>
<gene>
    <name evidence="18" type="ORF">C3928_14900</name>
</gene>
<evidence type="ECO:0000313" key="19">
    <source>
        <dbReference type="Proteomes" id="UP000239239"/>
    </source>
</evidence>
<evidence type="ECO:0000259" key="16">
    <source>
        <dbReference type="Pfam" id="PF17432"/>
    </source>
</evidence>
<evidence type="ECO:0000259" key="14">
    <source>
        <dbReference type="Pfam" id="PF01433"/>
    </source>
</evidence>
<feature type="domain" description="Peptidase M1 membrane alanine aminopeptidase" evidence="14">
    <location>
        <begin position="226"/>
        <end position="436"/>
    </location>
</feature>
<dbReference type="InterPro" id="IPR001930">
    <property type="entry name" value="Peptidase_M1"/>
</dbReference>
<evidence type="ECO:0000256" key="12">
    <source>
        <dbReference type="ARBA" id="ARBA00059739"/>
    </source>
</evidence>
<dbReference type="FunFam" id="3.30.2010.30:FF:000002">
    <property type="entry name" value="Putative aminopeptidase N"/>
    <property type="match status" value="1"/>
</dbReference>
<dbReference type="AlphaFoldDB" id="A0A2S6EUB3"/>
<dbReference type="InterPro" id="IPR014782">
    <property type="entry name" value="Peptidase_M1_dom"/>
</dbReference>
<evidence type="ECO:0000256" key="3">
    <source>
        <dbReference type="ARBA" id="ARBA00010136"/>
    </source>
</evidence>
<feature type="domain" description="Aminopeptidase N-like N-terminal" evidence="17">
    <location>
        <begin position="80"/>
        <end position="186"/>
    </location>
</feature>
<dbReference type="PANTHER" id="PTHR46322:SF1">
    <property type="entry name" value="PUROMYCIN-SENSITIVE AMINOPEPTIDASE"/>
    <property type="match status" value="1"/>
</dbReference>
<evidence type="ECO:0000256" key="13">
    <source>
        <dbReference type="NCBIfam" id="TIGR02414"/>
    </source>
</evidence>
<feature type="domain" description="Peptidase M1 alanyl aminopeptidase C-terminal" evidence="16">
    <location>
        <begin position="541"/>
        <end position="860"/>
    </location>
</feature>
<dbReference type="EMBL" id="PQWY01000021">
    <property type="protein sequence ID" value="PPK28730.1"/>
    <property type="molecule type" value="Genomic_DNA"/>
</dbReference>
<evidence type="ECO:0000259" key="15">
    <source>
        <dbReference type="Pfam" id="PF11940"/>
    </source>
</evidence>
<evidence type="ECO:0000256" key="1">
    <source>
        <dbReference type="ARBA" id="ARBA00000098"/>
    </source>
</evidence>
<dbReference type="Gene3D" id="1.25.50.10">
    <property type="entry name" value="Peptidase M1, alanyl aminopeptidase, C-terminal domain"/>
    <property type="match status" value="1"/>
</dbReference>
<dbReference type="Pfam" id="PF01433">
    <property type="entry name" value="Peptidase_M1"/>
    <property type="match status" value="1"/>
</dbReference>
<dbReference type="Pfam" id="PF11940">
    <property type="entry name" value="DUF3458"/>
    <property type="match status" value="1"/>
</dbReference>
<comment type="function">
    <text evidence="12">Aminopeptidase N is involved in the degradation of intracellular peptides generated by protein breakdown during normal growth as well as in response to nutrient starvation.</text>
</comment>
<keyword evidence="9" id="KW-0378">Hydrolase</keyword>
<dbReference type="PRINTS" id="PR00756">
    <property type="entry name" value="ALADIPTASE"/>
</dbReference>
<dbReference type="InterPro" id="IPR045357">
    <property type="entry name" value="Aminopeptidase_N-like_N"/>
</dbReference>
<keyword evidence="8" id="KW-0479">Metal-binding</keyword>
<dbReference type="Gene3D" id="3.30.2010.30">
    <property type="match status" value="1"/>
</dbReference>
<evidence type="ECO:0000256" key="5">
    <source>
        <dbReference type="ARBA" id="ARBA00015611"/>
    </source>
</evidence>
<evidence type="ECO:0000256" key="4">
    <source>
        <dbReference type="ARBA" id="ARBA00012564"/>
    </source>
</evidence>
<dbReference type="EC" id="3.4.11.2" evidence="4 13"/>
<evidence type="ECO:0000256" key="2">
    <source>
        <dbReference type="ARBA" id="ARBA00001947"/>
    </source>
</evidence>
<dbReference type="OrthoDB" id="100605at2"/>
<evidence type="ECO:0000256" key="9">
    <source>
        <dbReference type="ARBA" id="ARBA00022801"/>
    </source>
</evidence>
<evidence type="ECO:0000259" key="17">
    <source>
        <dbReference type="Pfam" id="PF17900"/>
    </source>
</evidence>
<dbReference type="InterPro" id="IPR024601">
    <property type="entry name" value="Peptidase_M1_pepN_C"/>
</dbReference>
<comment type="cofactor">
    <cofactor evidence="2">
        <name>Zn(2+)</name>
        <dbReference type="ChEBI" id="CHEBI:29105"/>
    </cofactor>
</comment>
<proteinExistence type="inferred from homology"/>
<dbReference type="GO" id="GO:0006508">
    <property type="term" value="P:proteolysis"/>
    <property type="evidence" value="ECO:0007669"/>
    <property type="project" value="UniProtKB-UniRule"/>
</dbReference>
<dbReference type="GO" id="GO:0016285">
    <property type="term" value="F:alanyl aminopeptidase activity"/>
    <property type="evidence" value="ECO:0007669"/>
    <property type="project" value="UniProtKB-EC"/>
</dbReference>
<dbReference type="InterPro" id="IPR012779">
    <property type="entry name" value="Peptidase_M1_pepN"/>
</dbReference>
<comment type="catalytic activity">
    <reaction evidence="1">
        <text>Release of an N-terminal amino acid, Xaa-|-Yaa- from a peptide, amide or arylamide. Xaa is preferably Ala, but may be most amino acids including Pro (slow action). When a terminal hydrophobic residue is followed by a prolyl residue, the two may be released as an intact Xaa-Pro dipeptide.</text>
        <dbReference type="EC" id="3.4.11.2"/>
    </reaction>
</comment>
<evidence type="ECO:0000256" key="10">
    <source>
        <dbReference type="ARBA" id="ARBA00022833"/>
    </source>
</evidence>
<dbReference type="SUPFAM" id="SSF63737">
    <property type="entry name" value="Leukotriene A4 hydrolase N-terminal domain"/>
    <property type="match status" value="1"/>
</dbReference>
<dbReference type="Proteomes" id="UP000239239">
    <property type="component" value="Unassembled WGS sequence"/>
</dbReference>
<evidence type="ECO:0000256" key="7">
    <source>
        <dbReference type="ARBA" id="ARBA00022670"/>
    </source>
</evidence>